<protein>
    <submittedName>
        <fullName evidence="2">Uncharacterized protein</fullName>
    </submittedName>
</protein>
<evidence type="ECO:0000313" key="2">
    <source>
        <dbReference type="EMBL" id="RDK04969.1"/>
    </source>
</evidence>
<dbReference type="Proteomes" id="UP000255165">
    <property type="component" value="Unassembled WGS sequence"/>
</dbReference>
<dbReference type="AlphaFoldDB" id="A0A370NHC5"/>
<dbReference type="RefSeq" id="WP_115216526.1">
    <property type="nucleotide sequence ID" value="NZ_QKWJ01000123.1"/>
</dbReference>
<name>A0A370NHC5_9BURK</name>
<dbReference type="EMBL" id="QKWJ01000123">
    <property type="protein sequence ID" value="RDK04969.1"/>
    <property type="molecule type" value="Genomic_DNA"/>
</dbReference>
<accession>A0A370NHC5</accession>
<evidence type="ECO:0000256" key="1">
    <source>
        <dbReference type="SAM" id="MobiDB-lite"/>
    </source>
</evidence>
<proteinExistence type="predicted"/>
<comment type="caution">
    <text evidence="2">The sequence shown here is derived from an EMBL/GenBank/DDBJ whole genome shotgun (WGS) entry which is preliminary data.</text>
</comment>
<feature type="region of interest" description="Disordered" evidence="1">
    <location>
        <begin position="66"/>
        <end position="88"/>
    </location>
</feature>
<gene>
    <name evidence="2" type="ORF">DN412_39590</name>
</gene>
<organism evidence="2 3">
    <name type="scientific">Cupriavidus lacunae</name>
    <dbReference type="NCBI Taxonomy" id="2666307"/>
    <lineage>
        <taxon>Bacteria</taxon>
        <taxon>Pseudomonadati</taxon>
        <taxon>Pseudomonadota</taxon>
        <taxon>Betaproteobacteria</taxon>
        <taxon>Burkholderiales</taxon>
        <taxon>Burkholderiaceae</taxon>
        <taxon>Cupriavidus</taxon>
    </lineage>
</organism>
<evidence type="ECO:0000313" key="3">
    <source>
        <dbReference type="Proteomes" id="UP000255165"/>
    </source>
</evidence>
<reference evidence="3" key="1">
    <citation type="submission" date="2018-06" db="EMBL/GenBank/DDBJ databases">
        <authorList>
            <person name="Feng T."/>
            <person name="Jeon C.O."/>
        </authorList>
    </citation>
    <scope>NUCLEOTIDE SEQUENCE [LARGE SCALE GENOMIC DNA]</scope>
    <source>
        <strain evidence="3">S23</strain>
    </source>
</reference>
<keyword evidence="3" id="KW-1185">Reference proteome</keyword>
<sequence>MGRGRRGEEAKQRLGKDLEALARLTHIAVHRHACMDHALFLTSGRQAFSDHVAWHVEQQLAGMDAVRPAQPDAPERASDSDAMFPGVS</sequence>